<evidence type="ECO:0000313" key="3">
    <source>
        <dbReference type="Proteomes" id="UP000078287"/>
    </source>
</evidence>
<feature type="domain" description="HTH marR-type" evidence="1">
    <location>
        <begin position="16"/>
        <end position="151"/>
    </location>
</feature>
<dbReference type="GO" id="GO:0003700">
    <property type="term" value="F:DNA-binding transcription factor activity"/>
    <property type="evidence" value="ECO:0007669"/>
    <property type="project" value="InterPro"/>
</dbReference>
<dbReference type="InterPro" id="IPR000835">
    <property type="entry name" value="HTH_MarR-typ"/>
</dbReference>
<dbReference type="InterPro" id="IPR036388">
    <property type="entry name" value="WH-like_DNA-bd_sf"/>
</dbReference>
<dbReference type="STRING" id="1707952.A6A03_17845"/>
<dbReference type="PANTHER" id="PTHR33164:SF99">
    <property type="entry name" value="MARR FAMILY REGULATORY PROTEIN"/>
    <property type="match status" value="1"/>
</dbReference>
<proteinExistence type="predicted"/>
<dbReference type="SMART" id="SM00347">
    <property type="entry name" value="HTH_MARR"/>
    <property type="match status" value="1"/>
</dbReference>
<dbReference type="OrthoDB" id="3254893at2"/>
<dbReference type="PROSITE" id="PS50995">
    <property type="entry name" value="HTH_MARR_2"/>
    <property type="match status" value="1"/>
</dbReference>
<keyword evidence="3" id="KW-1185">Reference proteome</keyword>
<dbReference type="EMBL" id="LWQS01000075">
    <property type="protein sequence ID" value="OAN43781.1"/>
    <property type="molecule type" value="Genomic_DNA"/>
</dbReference>
<dbReference type="PANTHER" id="PTHR33164">
    <property type="entry name" value="TRANSCRIPTIONAL REGULATOR, MARR FAMILY"/>
    <property type="match status" value="1"/>
</dbReference>
<reference evidence="2 3" key="1">
    <citation type="submission" date="2016-04" db="EMBL/GenBank/DDBJ databases">
        <title>Chloroflexus islandicus sp. nov., a thermophilic filamentous anoxygenic phototrophic bacterium from geyser Strokkur (Iceland).</title>
        <authorList>
            <person name="Gaisin V.A."/>
            <person name="Kalashnikov A.M."/>
            <person name="Sukhacheva M.V."/>
            <person name="Grouzdev D.S."/>
            <person name="Ivanov T.M."/>
            <person name="Kuznetsov B."/>
            <person name="Gorlenko V.M."/>
        </authorList>
    </citation>
    <scope>NUCLEOTIDE SEQUENCE [LARGE SCALE GENOMIC DNA]</scope>
    <source>
        <strain evidence="3">isl-2</strain>
    </source>
</reference>
<comment type="caution">
    <text evidence="2">The sequence shown here is derived from an EMBL/GenBank/DDBJ whole genome shotgun (WGS) entry which is preliminary data.</text>
</comment>
<sequence>MAESELPNLTTEHSTLDAIEQMILRISWLAQRQFVQLLDDDRFNLTLTQFYTLLHLAQTNGECKMSDLAEATQQSAAALTGVIDRLLDKQLVERTRHERDRRQVMVQITARGIAMIAAIKQARREQIHAALGHLPAAEAERLLELLEGVLAGMVRALERSETGRLA</sequence>
<accession>A0A178M4W1</accession>
<dbReference type="Proteomes" id="UP000078287">
    <property type="component" value="Unassembled WGS sequence"/>
</dbReference>
<dbReference type="SUPFAM" id="SSF46785">
    <property type="entry name" value="Winged helix' DNA-binding domain"/>
    <property type="match status" value="1"/>
</dbReference>
<dbReference type="InterPro" id="IPR036390">
    <property type="entry name" value="WH_DNA-bd_sf"/>
</dbReference>
<dbReference type="AlphaFoldDB" id="A0A178M4W1"/>
<gene>
    <name evidence="2" type="ORF">A6A03_17845</name>
</gene>
<dbReference type="Gene3D" id="1.10.10.10">
    <property type="entry name" value="Winged helix-like DNA-binding domain superfamily/Winged helix DNA-binding domain"/>
    <property type="match status" value="1"/>
</dbReference>
<dbReference type="Pfam" id="PF12802">
    <property type="entry name" value="MarR_2"/>
    <property type="match status" value="1"/>
</dbReference>
<name>A0A178M4W1_9CHLR</name>
<protein>
    <submittedName>
        <fullName evidence="2">MarR family transcriptional regulator</fullName>
    </submittedName>
</protein>
<dbReference type="GO" id="GO:0006950">
    <property type="term" value="P:response to stress"/>
    <property type="evidence" value="ECO:0007669"/>
    <property type="project" value="TreeGrafter"/>
</dbReference>
<evidence type="ECO:0000259" key="1">
    <source>
        <dbReference type="PROSITE" id="PS50995"/>
    </source>
</evidence>
<dbReference type="RefSeq" id="WP_066789948.1">
    <property type="nucleotide sequence ID" value="NZ_LWQS01000075.1"/>
</dbReference>
<organism evidence="2 3">
    <name type="scientific">Chloroflexus islandicus</name>
    <dbReference type="NCBI Taxonomy" id="1707952"/>
    <lineage>
        <taxon>Bacteria</taxon>
        <taxon>Bacillati</taxon>
        <taxon>Chloroflexota</taxon>
        <taxon>Chloroflexia</taxon>
        <taxon>Chloroflexales</taxon>
        <taxon>Chloroflexineae</taxon>
        <taxon>Chloroflexaceae</taxon>
        <taxon>Chloroflexus</taxon>
    </lineage>
</organism>
<dbReference type="InterPro" id="IPR039422">
    <property type="entry name" value="MarR/SlyA-like"/>
</dbReference>
<evidence type="ECO:0000313" key="2">
    <source>
        <dbReference type="EMBL" id="OAN43781.1"/>
    </source>
</evidence>